<name>A0A8K0HVK1_COCNU</name>
<evidence type="ECO:0000313" key="4">
    <source>
        <dbReference type="Proteomes" id="UP000797356"/>
    </source>
</evidence>
<sequence>MRLISPPPMPAPQVLSPKGQGGEASLFPSFSSKRPSLSPLLIGYKMCCLPSKSCCLCFLLLLVILLIGFVFGFGVFAHGFHKLRDAFHLEGVDADGMRSFLGQGAPAPF</sequence>
<evidence type="ECO:0000256" key="2">
    <source>
        <dbReference type="SAM" id="Phobius"/>
    </source>
</evidence>
<proteinExistence type="predicted"/>
<dbReference type="EMBL" id="CM017872">
    <property type="protein sequence ID" value="KAG1327382.1"/>
    <property type="molecule type" value="Genomic_DNA"/>
</dbReference>
<organism evidence="3 4">
    <name type="scientific">Cocos nucifera</name>
    <name type="common">Coconut palm</name>
    <dbReference type="NCBI Taxonomy" id="13894"/>
    <lineage>
        <taxon>Eukaryota</taxon>
        <taxon>Viridiplantae</taxon>
        <taxon>Streptophyta</taxon>
        <taxon>Embryophyta</taxon>
        <taxon>Tracheophyta</taxon>
        <taxon>Spermatophyta</taxon>
        <taxon>Magnoliopsida</taxon>
        <taxon>Liliopsida</taxon>
        <taxon>Arecaceae</taxon>
        <taxon>Arecoideae</taxon>
        <taxon>Cocoseae</taxon>
        <taxon>Attaleinae</taxon>
        <taxon>Cocos</taxon>
    </lineage>
</organism>
<keyword evidence="2" id="KW-1133">Transmembrane helix</keyword>
<reference evidence="3" key="2">
    <citation type="submission" date="2019-07" db="EMBL/GenBank/DDBJ databases">
        <authorList>
            <person name="Yang Y."/>
            <person name="Bocs S."/>
            <person name="Baudouin L."/>
        </authorList>
    </citation>
    <scope>NUCLEOTIDE SEQUENCE</scope>
    <source>
        <tissue evidence="3">Spear leaf of Hainan Tall coconut</tissue>
    </source>
</reference>
<dbReference type="AlphaFoldDB" id="A0A8K0HVK1"/>
<protein>
    <submittedName>
        <fullName evidence="3">Uncharacterized protein</fullName>
    </submittedName>
</protein>
<feature type="region of interest" description="Disordered" evidence="1">
    <location>
        <begin position="1"/>
        <end position="23"/>
    </location>
</feature>
<reference evidence="3" key="1">
    <citation type="journal article" date="2017" name="Gigascience">
        <title>The genome draft of coconut (Cocos nucifera).</title>
        <authorList>
            <person name="Xiao Y."/>
            <person name="Xu P."/>
            <person name="Fan H."/>
            <person name="Baudouin L."/>
            <person name="Xia W."/>
            <person name="Bocs S."/>
            <person name="Xu J."/>
            <person name="Li Q."/>
            <person name="Guo A."/>
            <person name="Zhou L."/>
            <person name="Li J."/>
            <person name="Wu Y."/>
            <person name="Ma Z."/>
            <person name="Armero A."/>
            <person name="Issali A.E."/>
            <person name="Liu N."/>
            <person name="Peng M."/>
            <person name="Yang Y."/>
        </authorList>
    </citation>
    <scope>NUCLEOTIDE SEQUENCE</scope>
    <source>
        <tissue evidence="3">Spear leaf of Hainan Tall coconut</tissue>
    </source>
</reference>
<gene>
    <name evidence="3" type="ORF">COCNU_01G013160</name>
</gene>
<feature type="compositionally biased region" description="Pro residues" evidence="1">
    <location>
        <begin position="1"/>
        <end position="11"/>
    </location>
</feature>
<keyword evidence="4" id="KW-1185">Reference proteome</keyword>
<keyword evidence="2" id="KW-0472">Membrane</keyword>
<evidence type="ECO:0000256" key="1">
    <source>
        <dbReference type="SAM" id="MobiDB-lite"/>
    </source>
</evidence>
<comment type="caution">
    <text evidence="3">The sequence shown here is derived from an EMBL/GenBank/DDBJ whole genome shotgun (WGS) entry which is preliminary data.</text>
</comment>
<evidence type="ECO:0000313" key="3">
    <source>
        <dbReference type="EMBL" id="KAG1327382.1"/>
    </source>
</evidence>
<keyword evidence="2" id="KW-0812">Transmembrane</keyword>
<accession>A0A8K0HVK1</accession>
<feature type="transmembrane region" description="Helical" evidence="2">
    <location>
        <begin position="54"/>
        <end position="77"/>
    </location>
</feature>
<dbReference type="PANTHER" id="PTHR36753:SF2">
    <property type="entry name" value="TRANSMEMBRANE PROTEIN"/>
    <property type="match status" value="1"/>
</dbReference>
<dbReference type="Proteomes" id="UP000797356">
    <property type="component" value="Chromosome 1"/>
</dbReference>
<dbReference type="PANTHER" id="PTHR36753">
    <property type="entry name" value="TRANSMEMBRANE PROTEIN"/>
    <property type="match status" value="1"/>
</dbReference>
<dbReference type="OrthoDB" id="10431910at2759"/>